<feature type="transmembrane region" description="Helical" evidence="7">
    <location>
        <begin position="201"/>
        <end position="221"/>
    </location>
</feature>
<feature type="transmembrane region" description="Helical" evidence="7">
    <location>
        <begin position="155"/>
        <end position="180"/>
    </location>
</feature>
<dbReference type="InterPro" id="IPR000515">
    <property type="entry name" value="MetI-like"/>
</dbReference>
<evidence type="ECO:0000313" key="9">
    <source>
        <dbReference type="EMBL" id="MBO8443378.1"/>
    </source>
</evidence>
<dbReference type="PANTHER" id="PTHR30193:SF37">
    <property type="entry name" value="INNER MEMBRANE ABC TRANSPORTER PERMEASE PROTEIN YCJO"/>
    <property type="match status" value="1"/>
</dbReference>
<keyword evidence="5 7" id="KW-1133">Transmembrane helix</keyword>
<evidence type="ECO:0000256" key="6">
    <source>
        <dbReference type="ARBA" id="ARBA00023136"/>
    </source>
</evidence>
<evidence type="ECO:0000256" key="2">
    <source>
        <dbReference type="ARBA" id="ARBA00022448"/>
    </source>
</evidence>
<dbReference type="GO" id="GO:0005886">
    <property type="term" value="C:plasma membrane"/>
    <property type="evidence" value="ECO:0007669"/>
    <property type="project" value="UniProtKB-SubCell"/>
</dbReference>
<evidence type="ECO:0000256" key="1">
    <source>
        <dbReference type="ARBA" id="ARBA00004651"/>
    </source>
</evidence>
<dbReference type="PANTHER" id="PTHR30193">
    <property type="entry name" value="ABC TRANSPORTER PERMEASE PROTEIN"/>
    <property type="match status" value="1"/>
</dbReference>
<proteinExistence type="inferred from homology"/>
<reference evidence="9" key="2">
    <citation type="journal article" date="2021" name="PeerJ">
        <title>Extensive microbial diversity within the chicken gut microbiome revealed by metagenomics and culture.</title>
        <authorList>
            <person name="Gilroy R."/>
            <person name="Ravi A."/>
            <person name="Getino M."/>
            <person name="Pursley I."/>
            <person name="Horton D.L."/>
            <person name="Alikhan N.F."/>
            <person name="Baker D."/>
            <person name="Gharbi K."/>
            <person name="Hall N."/>
            <person name="Watson M."/>
            <person name="Adriaenssens E.M."/>
            <person name="Foster-Nyarko E."/>
            <person name="Jarju S."/>
            <person name="Secka A."/>
            <person name="Antonio M."/>
            <person name="Oren A."/>
            <person name="Chaudhuri R.R."/>
            <person name="La Ragione R."/>
            <person name="Hildebrand F."/>
            <person name="Pallen M.J."/>
        </authorList>
    </citation>
    <scope>NUCLEOTIDE SEQUENCE</scope>
    <source>
        <strain evidence="9">11167</strain>
    </source>
</reference>
<organism evidence="9 10">
    <name type="scientific">Candidatus Aphodenecus pullistercoris</name>
    <dbReference type="NCBI Taxonomy" id="2840669"/>
    <lineage>
        <taxon>Bacteria</taxon>
        <taxon>Pseudomonadati</taxon>
        <taxon>Spirochaetota</taxon>
        <taxon>Spirochaetia</taxon>
        <taxon>Spirochaetales</taxon>
        <taxon>Candidatus Aphodenecus</taxon>
    </lineage>
</organism>
<evidence type="ECO:0000256" key="3">
    <source>
        <dbReference type="ARBA" id="ARBA00022475"/>
    </source>
</evidence>
<keyword evidence="2 7" id="KW-0813">Transport</keyword>
<evidence type="ECO:0000256" key="5">
    <source>
        <dbReference type="ARBA" id="ARBA00022989"/>
    </source>
</evidence>
<reference evidence="9" key="1">
    <citation type="submission" date="2020-10" db="EMBL/GenBank/DDBJ databases">
        <authorList>
            <person name="Gilroy R."/>
        </authorList>
    </citation>
    <scope>NUCLEOTIDE SEQUENCE</scope>
    <source>
        <strain evidence="9">11167</strain>
    </source>
</reference>
<dbReference type="GO" id="GO:0055085">
    <property type="term" value="P:transmembrane transport"/>
    <property type="evidence" value="ECO:0007669"/>
    <property type="project" value="InterPro"/>
</dbReference>
<evidence type="ECO:0000256" key="4">
    <source>
        <dbReference type="ARBA" id="ARBA00022692"/>
    </source>
</evidence>
<keyword evidence="6 7" id="KW-0472">Membrane</keyword>
<name>A0A9D9EB06_9SPIR</name>
<feature type="transmembrane region" description="Helical" evidence="7">
    <location>
        <begin position="65"/>
        <end position="88"/>
    </location>
</feature>
<dbReference type="Proteomes" id="UP000823633">
    <property type="component" value="Unassembled WGS sequence"/>
</dbReference>
<comment type="similarity">
    <text evidence="7">Belongs to the binding-protein-dependent transport system permease family.</text>
</comment>
<accession>A0A9D9EB06</accession>
<evidence type="ECO:0000313" key="10">
    <source>
        <dbReference type="Proteomes" id="UP000823633"/>
    </source>
</evidence>
<protein>
    <submittedName>
        <fullName evidence="9">Sugar ABC transporter permease</fullName>
    </submittedName>
</protein>
<feature type="transmembrane region" description="Helical" evidence="7">
    <location>
        <begin position="100"/>
        <end position="124"/>
    </location>
</feature>
<gene>
    <name evidence="9" type="ORF">IAC42_06420</name>
</gene>
<feature type="transmembrane region" description="Helical" evidence="7">
    <location>
        <begin position="261"/>
        <end position="282"/>
    </location>
</feature>
<sequence length="291" mass="31577">MGRAIFTIVALFPPLVITIAFLAVPAIRAFFLSFTDANALGIGGVDFIGLENYRYMFSDQVFIKAFVNTLVLLVAVPVVTIAVSLVLAEILNRSGLKEAAFYRTVFFFPSIISLTVVAIVWSFIFHPTLGLVNTMLDALHLSALKHSWLGDASTALASVGFTLVWQAAGYYMVMLLAAISSISRDYYEAATIDGASAIRQFFCITLPEISGIIIITLILSMSGTLNLSFTLTTIMTNGGPNNASLVLLKYIYNQGMTNGNFGYAMAMTVFTLGFTIILSIVVQKVQRRAEG</sequence>
<dbReference type="AlphaFoldDB" id="A0A9D9EB06"/>
<dbReference type="InterPro" id="IPR051393">
    <property type="entry name" value="ABC_transporter_permease"/>
</dbReference>
<keyword evidence="3" id="KW-1003">Cell membrane</keyword>
<dbReference type="SUPFAM" id="SSF161098">
    <property type="entry name" value="MetI-like"/>
    <property type="match status" value="1"/>
</dbReference>
<keyword evidence="4 7" id="KW-0812">Transmembrane</keyword>
<evidence type="ECO:0000259" key="8">
    <source>
        <dbReference type="PROSITE" id="PS50928"/>
    </source>
</evidence>
<evidence type="ECO:0000256" key="7">
    <source>
        <dbReference type="RuleBase" id="RU363032"/>
    </source>
</evidence>
<dbReference type="InterPro" id="IPR035906">
    <property type="entry name" value="MetI-like_sf"/>
</dbReference>
<dbReference type="PROSITE" id="PS50928">
    <property type="entry name" value="ABC_TM1"/>
    <property type="match status" value="1"/>
</dbReference>
<comment type="caution">
    <text evidence="9">The sequence shown here is derived from an EMBL/GenBank/DDBJ whole genome shotgun (WGS) entry which is preliminary data.</text>
</comment>
<dbReference type="Gene3D" id="1.10.3720.10">
    <property type="entry name" value="MetI-like"/>
    <property type="match status" value="1"/>
</dbReference>
<feature type="domain" description="ABC transmembrane type-1" evidence="8">
    <location>
        <begin position="66"/>
        <end position="282"/>
    </location>
</feature>
<dbReference type="EMBL" id="JADIMU010000041">
    <property type="protein sequence ID" value="MBO8443378.1"/>
    <property type="molecule type" value="Genomic_DNA"/>
</dbReference>
<dbReference type="CDD" id="cd06261">
    <property type="entry name" value="TM_PBP2"/>
    <property type="match status" value="1"/>
</dbReference>
<comment type="subcellular location">
    <subcellularLocation>
        <location evidence="1 7">Cell membrane</location>
        <topology evidence="1 7">Multi-pass membrane protein</topology>
    </subcellularLocation>
</comment>
<dbReference type="Pfam" id="PF00528">
    <property type="entry name" value="BPD_transp_1"/>
    <property type="match status" value="1"/>
</dbReference>